<dbReference type="EMBL" id="CP000481">
    <property type="protein sequence ID" value="ABK52019.1"/>
    <property type="molecule type" value="Genomic_DNA"/>
</dbReference>
<accession>A0LRF9</accession>
<keyword evidence="2" id="KW-1185">Reference proteome</keyword>
<dbReference type="OrthoDB" id="3511799at2"/>
<dbReference type="InterPro" id="IPR031423">
    <property type="entry name" value="Phosphatase_SCO2771"/>
</dbReference>
<proteinExistence type="predicted"/>
<dbReference type="KEGG" id="ace:Acel_0245"/>
<dbReference type="STRING" id="351607.Acel_0245"/>
<dbReference type="AlphaFoldDB" id="A0LRF9"/>
<gene>
    <name evidence="1" type="ordered locus">Acel_0245</name>
</gene>
<dbReference type="RefSeq" id="WP_011719082.1">
    <property type="nucleotide sequence ID" value="NC_008578.1"/>
</dbReference>
<evidence type="ECO:0000313" key="1">
    <source>
        <dbReference type="EMBL" id="ABK52019.1"/>
    </source>
</evidence>
<organism evidence="1 2">
    <name type="scientific">Acidothermus cellulolyticus (strain ATCC 43068 / DSM 8971 / 11B)</name>
    <dbReference type="NCBI Taxonomy" id="351607"/>
    <lineage>
        <taxon>Bacteria</taxon>
        <taxon>Bacillati</taxon>
        <taxon>Actinomycetota</taxon>
        <taxon>Actinomycetes</taxon>
        <taxon>Acidothermales</taxon>
        <taxon>Acidothermaceae</taxon>
        <taxon>Acidothermus</taxon>
    </lineage>
</organism>
<dbReference type="Proteomes" id="UP000008221">
    <property type="component" value="Chromosome"/>
</dbReference>
<protein>
    <recommendedName>
        <fullName evidence="3">Phosphatase</fullName>
    </recommendedName>
</protein>
<sequence>MDRDELAKYLIEARIAGPVRTPREHNLANYRLLADRDPDYTFGLDFQGTWSFPEILALMAQRCGVEPDPGYDNGEDTINVQNTIERLDELARRVRTVARPGARVLLGTGHPTGLLAVHIELARWLRQSGAVVLRPEARWEEPEPSGRVRDRHVRYLAGVAVVTRGANLLHTHSPEPMRHMLAALADAGEPPPDLVIADHGFAGAAGAAGVPVVGFADSNDPALFVGEAEGLIEVCVPLDDNVPPHLYEPLSDYLLERLRNGS</sequence>
<name>A0LRF9_ACIC1</name>
<dbReference type="HOGENOM" id="CLU_092811_0_0_11"/>
<reference evidence="1 2" key="1">
    <citation type="journal article" date="2009" name="Genome Res.">
        <title>Complete genome of the cellulolytic thermophile Acidothermus cellulolyticus 11B provides insights into its ecophysiological and evolutionary adaptations.</title>
        <authorList>
            <person name="Barabote R.D."/>
            <person name="Xie G."/>
            <person name="Leu D.H."/>
            <person name="Normand P."/>
            <person name="Necsulea A."/>
            <person name="Daubin V."/>
            <person name="Medigue C."/>
            <person name="Adney W.S."/>
            <person name="Xu X.C."/>
            <person name="Lapidus A."/>
            <person name="Parales R.E."/>
            <person name="Detter C."/>
            <person name="Pujic P."/>
            <person name="Bruce D."/>
            <person name="Lavire C."/>
            <person name="Challacombe J.F."/>
            <person name="Brettin T.S."/>
            <person name="Berry A.M."/>
        </authorList>
    </citation>
    <scope>NUCLEOTIDE SEQUENCE [LARGE SCALE GENOMIC DNA]</scope>
    <source>
        <strain evidence="2">ATCC 43068 / DSM 8971 / 11B</strain>
    </source>
</reference>
<evidence type="ECO:0000313" key="2">
    <source>
        <dbReference type="Proteomes" id="UP000008221"/>
    </source>
</evidence>
<dbReference type="eggNOG" id="ENOG50335IE">
    <property type="taxonomic scope" value="Bacteria"/>
</dbReference>
<dbReference type="Pfam" id="PF15698">
    <property type="entry name" value="Phosphatase"/>
    <property type="match status" value="1"/>
</dbReference>
<dbReference type="InParanoid" id="A0LRF9"/>
<evidence type="ECO:0008006" key="3">
    <source>
        <dbReference type="Google" id="ProtNLM"/>
    </source>
</evidence>